<reference evidence="3" key="1">
    <citation type="journal article" date="2018" name="Genome Announc.">
        <title>Complete genome sequence of a Dickeya fangzhongdai type strain causing bleeding canker of pear tree trunks.</title>
        <authorList>
            <person name="Zhao Y."/>
            <person name="Tian Y."/>
            <person name="Li X."/>
            <person name="Hu B."/>
        </authorList>
    </citation>
    <scope>NUCLEOTIDE SEQUENCE [LARGE SCALE GENOMIC DNA]</scope>
    <source>
        <strain evidence="3">DSM 101947</strain>
    </source>
</reference>
<gene>
    <name evidence="2" type="ORF">CVE23_09460</name>
</gene>
<dbReference type="PANTHER" id="PTHR36530:SF1">
    <property type="entry name" value="AMOEBIASIN-1"/>
    <property type="match status" value="1"/>
</dbReference>
<dbReference type="SUPFAM" id="SSF141066">
    <property type="entry name" value="ICP-like"/>
    <property type="match status" value="1"/>
</dbReference>
<keyword evidence="3" id="KW-1185">Reference proteome</keyword>
<organism evidence="2 3">
    <name type="scientific">Dickeya fangzhongdai</name>
    <dbReference type="NCBI Taxonomy" id="1778540"/>
    <lineage>
        <taxon>Bacteria</taxon>
        <taxon>Pseudomonadati</taxon>
        <taxon>Pseudomonadota</taxon>
        <taxon>Gammaproteobacteria</taxon>
        <taxon>Enterobacterales</taxon>
        <taxon>Pectobacteriaceae</taxon>
        <taxon>Dickeya</taxon>
    </lineage>
</organism>
<dbReference type="KEGG" id="dfn:CVE23_09460"/>
<dbReference type="RefSeq" id="WP_038918774.1">
    <property type="nucleotide sequence ID" value="NZ_BMJF01000001.1"/>
</dbReference>
<dbReference type="Proteomes" id="UP000231901">
    <property type="component" value="Chromosome"/>
</dbReference>
<dbReference type="PANTHER" id="PTHR36530">
    <property type="entry name" value="INHIBITOR OF CYSTEINE PEPTIDASE"/>
    <property type="match status" value="1"/>
</dbReference>
<sequence>MKRFAFAVGLMFPLSVMAATAVDNQHKETKVGEQFEVTLPANPSTGYTWAIKKLPDIVVLTGKTYKPGADCHDKVGCGGHEMFHFKAVKAGTGEIDLSYARPWEKQPQPDDKEAVIKVTVK</sequence>
<evidence type="ECO:0000313" key="2">
    <source>
        <dbReference type="EMBL" id="ATZ94171.1"/>
    </source>
</evidence>
<dbReference type="Pfam" id="PF09394">
    <property type="entry name" value="Inhibitor_I42"/>
    <property type="match status" value="1"/>
</dbReference>
<accession>A0A2K8QKY9</accession>
<dbReference type="InterPro" id="IPR036331">
    <property type="entry name" value="Chagasin-like_sf"/>
</dbReference>
<dbReference type="AlphaFoldDB" id="A0A2K8QKY9"/>
<dbReference type="EMBL" id="CP025003">
    <property type="protein sequence ID" value="ATZ94171.1"/>
    <property type="molecule type" value="Genomic_DNA"/>
</dbReference>
<evidence type="ECO:0000313" key="3">
    <source>
        <dbReference type="Proteomes" id="UP000231901"/>
    </source>
</evidence>
<evidence type="ECO:0000259" key="1">
    <source>
        <dbReference type="Pfam" id="PF09394"/>
    </source>
</evidence>
<dbReference type="Gene3D" id="2.60.40.2020">
    <property type="match status" value="1"/>
</dbReference>
<dbReference type="OrthoDB" id="670336at2"/>
<dbReference type="InterPro" id="IPR052781">
    <property type="entry name" value="Cys_protease_inhibitor_I42"/>
</dbReference>
<feature type="domain" description="Proteinase inhibitor I42 chagasin" evidence="1">
    <location>
        <begin position="30"/>
        <end position="118"/>
    </location>
</feature>
<proteinExistence type="predicted"/>
<protein>
    <recommendedName>
        <fullName evidence="1">Proteinase inhibitor I42 chagasin domain-containing protein</fullName>
    </recommendedName>
</protein>
<name>A0A2K8QKY9_9GAMM</name>
<dbReference type="InterPro" id="IPR018990">
    <property type="entry name" value="Prot_inh_I42_chagasin"/>
</dbReference>